<organism evidence="2 3">
    <name type="scientific">Vitis vinifera</name>
    <name type="common">Grape</name>
    <dbReference type="NCBI Taxonomy" id="29760"/>
    <lineage>
        <taxon>Eukaryota</taxon>
        <taxon>Viridiplantae</taxon>
        <taxon>Streptophyta</taxon>
        <taxon>Embryophyta</taxon>
        <taxon>Tracheophyta</taxon>
        <taxon>Spermatophyta</taxon>
        <taxon>Magnoliopsida</taxon>
        <taxon>eudicotyledons</taxon>
        <taxon>Gunneridae</taxon>
        <taxon>Pentapetalae</taxon>
        <taxon>rosids</taxon>
        <taxon>Vitales</taxon>
        <taxon>Vitaceae</taxon>
        <taxon>Viteae</taxon>
        <taxon>Vitis</taxon>
    </lineage>
</organism>
<gene>
    <name evidence="2" type="ORF">CK203_046055</name>
</gene>
<evidence type="ECO:0000313" key="3">
    <source>
        <dbReference type="Proteomes" id="UP000288805"/>
    </source>
</evidence>
<name>A0A438HP43_VITVI</name>
<dbReference type="Proteomes" id="UP000288805">
    <property type="component" value="Unassembled WGS sequence"/>
</dbReference>
<sequence>MIRLAKEQNEPYYLETPRSLGFSYLNTNLIVIIPTRKTRINIPISLILPKVTSLVLEPVSESVFEPESSPIDPVPELESSPTEVVEN</sequence>
<dbReference type="AlphaFoldDB" id="A0A438HP43"/>
<proteinExistence type="predicted"/>
<evidence type="ECO:0000256" key="1">
    <source>
        <dbReference type="SAM" id="MobiDB-lite"/>
    </source>
</evidence>
<feature type="region of interest" description="Disordered" evidence="1">
    <location>
        <begin position="63"/>
        <end position="87"/>
    </location>
</feature>
<accession>A0A438HP43</accession>
<evidence type="ECO:0000313" key="2">
    <source>
        <dbReference type="EMBL" id="RVW86218.1"/>
    </source>
</evidence>
<protein>
    <submittedName>
        <fullName evidence="2">Uncharacterized protein</fullName>
    </submittedName>
</protein>
<dbReference type="EMBL" id="QGNW01000196">
    <property type="protein sequence ID" value="RVW86218.1"/>
    <property type="molecule type" value="Genomic_DNA"/>
</dbReference>
<comment type="caution">
    <text evidence="2">The sequence shown here is derived from an EMBL/GenBank/DDBJ whole genome shotgun (WGS) entry which is preliminary data.</text>
</comment>
<reference evidence="2 3" key="1">
    <citation type="journal article" date="2018" name="PLoS Genet.">
        <title>Population sequencing reveals clonal diversity and ancestral inbreeding in the grapevine cultivar Chardonnay.</title>
        <authorList>
            <person name="Roach M.J."/>
            <person name="Johnson D.L."/>
            <person name="Bohlmann J."/>
            <person name="van Vuuren H.J."/>
            <person name="Jones S.J."/>
            <person name="Pretorius I.S."/>
            <person name="Schmidt S.A."/>
            <person name="Borneman A.R."/>
        </authorList>
    </citation>
    <scope>NUCLEOTIDE SEQUENCE [LARGE SCALE GENOMIC DNA]</scope>
    <source>
        <strain evidence="3">cv. Chardonnay</strain>
        <tissue evidence="2">Leaf</tissue>
    </source>
</reference>